<evidence type="ECO:0000313" key="6">
    <source>
        <dbReference type="Proteomes" id="UP000465812"/>
    </source>
</evidence>
<gene>
    <name evidence="4" type="ORF">BST30_00840</name>
    <name evidence="3" type="ORF">MMAN_14000</name>
</gene>
<evidence type="ECO:0000313" key="4">
    <source>
        <dbReference type="EMBL" id="ORB09178.1"/>
    </source>
</evidence>
<dbReference type="Proteomes" id="UP000192760">
    <property type="component" value="Unassembled WGS sequence"/>
</dbReference>
<dbReference type="EMBL" id="AP022590">
    <property type="protein sequence ID" value="BBY37266.1"/>
    <property type="molecule type" value="Genomic_DNA"/>
</dbReference>
<reference evidence="3" key="3">
    <citation type="submission" date="2020-02" db="EMBL/GenBank/DDBJ databases">
        <authorList>
            <person name="Matsumoto Y."/>
            <person name="Motooka D."/>
            <person name="Nakamura S."/>
        </authorList>
    </citation>
    <scope>NUCLEOTIDE SEQUENCE</scope>
    <source>
        <strain evidence="3">JCM 18113</strain>
    </source>
</reference>
<dbReference type="EMBL" id="MVHW01000001">
    <property type="protein sequence ID" value="ORB09178.1"/>
    <property type="molecule type" value="Genomic_DNA"/>
</dbReference>
<dbReference type="InterPro" id="IPR014729">
    <property type="entry name" value="Rossmann-like_a/b/a_fold"/>
</dbReference>
<reference evidence="3 6" key="2">
    <citation type="journal article" date="2019" name="Emerg. Microbes Infect.">
        <title>Comprehensive subspecies identification of 175 nontuberculous mycobacteria species based on 7547 genomic profiles.</title>
        <authorList>
            <person name="Matsumoto Y."/>
            <person name="Kinjo T."/>
            <person name="Motooka D."/>
            <person name="Nabeya D."/>
            <person name="Jung N."/>
            <person name="Uechi K."/>
            <person name="Horii T."/>
            <person name="Iida T."/>
            <person name="Fujita J."/>
            <person name="Nakamura S."/>
        </authorList>
    </citation>
    <scope>NUCLEOTIDE SEQUENCE [LARGE SCALE GENOMIC DNA]</scope>
    <source>
        <strain evidence="3 6">JCM 18113</strain>
    </source>
</reference>
<evidence type="ECO:0000259" key="2">
    <source>
        <dbReference type="Pfam" id="PF00582"/>
    </source>
</evidence>
<dbReference type="AlphaFoldDB" id="A0A1X0G5V6"/>
<dbReference type="Proteomes" id="UP000465812">
    <property type="component" value="Chromosome"/>
</dbReference>
<dbReference type="PANTHER" id="PTHR46268">
    <property type="entry name" value="STRESS RESPONSE PROTEIN NHAX"/>
    <property type="match status" value="1"/>
</dbReference>
<dbReference type="SUPFAM" id="SSF52402">
    <property type="entry name" value="Adenine nucleotide alpha hydrolases-like"/>
    <property type="match status" value="2"/>
</dbReference>
<dbReference type="STRING" id="560555.BST30_00840"/>
<reference evidence="4 5" key="1">
    <citation type="submission" date="2017-02" db="EMBL/GenBank/DDBJ databases">
        <title>The new phylogeny of genus Mycobacterium.</title>
        <authorList>
            <person name="Tortoli E."/>
            <person name="Trovato A."/>
            <person name="Cirillo D.M."/>
        </authorList>
    </citation>
    <scope>NUCLEOTIDE SEQUENCE [LARGE SCALE GENOMIC DNA]</scope>
    <source>
        <strain evidence="4 5">DSM 45255</strain>
    </source>
</reference>
<evidence type="ECO:0000256" key="1">
    <source>
        <dbReference type="ARBA" id="ARBA00008791"/>
    </source>
</evidence>
<comment type="similarity">
    <text evidence="1">Belongs to the universal stress protein A family.</text>
</comment>
<dbReference type="PANTHER" id="PTHR46268:SF6">
    <property type="entry name" value="UNIVERSAL STRESS PROTEIN UP12"/>
    <property type="match status" value="1"/>
</dbReference>
<feature type="domain" description="UspA" evidence="2">
    <location>
        <begin position="8"/>
        <end position="140"/>
    </location>
</feature>
<organism evidence="4 5">
    <name type="scientific">Mycobacterium mantenii</name>
    <dbReference type="NCBI Taxonomy" id="560555"/>
    <lineage>
        <taxon>Bacteria</taxon>
        <taxon>Bacillati</taxon>
        <taxon>Actinomycetota</taxon>
        <taxon>Actinomycetes</taxon>
        <taxon>Mycobacteriales</taxon>
        <taxon>Mycobacteriaceae</taxon>
        <taxon>Mycobacterium</taxon>
        <taxon>Mycobacterium avium complex (MAC)</taxon>
    </lineage>
</organism>
<dbReference type="InterPro" id="IPR006015">
    <property type="entry name" value="Universal_stress_UspA"/>
</dbReference>
<dbReference type="PRINTS" id="PR01438">
    <property type="entry name" value="UNVRSLSTRESS"/>
</dbReference>
<keyword evidence="6" id="KW-1185">Reference proteome</keyword>
<name>A0A1X0G5V6_MYCNT</name>
<accession>A0A1X0G5V6</accession>
<sequence>MNHPHSPQRIVVGIDGSDAAVNAAKWAIAESISRDIPLRLIYAIPQRKADAPADDNLLDVECGESALRAACAALHAMTAEVKVETDLVHGSPASALIEESRYAAMVCVGSVGIGQIARKVIGSTADAVARKAHCPVAVIRVNREAAESHSGSIAVVVDDSPNNDTVLEHGFREARLRKAPILAMGVWRWGFGAIPYRQLDRRLHPWVTEYPEVHVHPTAARHGAAEYLVGTQEPVELAVVDSSYSDKVARMVGPLTPRFGHTGCSVLVVR</sequence>
<evidence type="ECO:0000313" key="3">
    <source>
        <dbReference type="EMBL" id="BBY37266.1"/>
    </source>
</evidence>
<dbReference type="InterPro" id="IPR006016">
    <property type="entry name" value="UspA"/>
</dbReference>
<dbReference type="Gene3D" id="3.40.50.620">
    <property type="entry name" value="HUPs"/>
    <property type="match status" value="2"/>
</dbReference>
<proteinExistence type="inferred from homology"/>
<dbReference type="RefSeq" id="WP_083092382.1">
    <property type="nucleotide sequence ID" value="NZ_MVHW01000001.1"/>
</dbReference>
<evidence type="ECO:0000313" key="5">
    <source>
        <dbReference type="Proteomes" id="UP000192760"/>
    </source>
</evidence>
<protein>
    <submittedName>
        <fullName evidence="4">Universal stress protein</fullName>
    </submittedName>
</protein>
<dbReference type="Pfam" id="PF00582">
    <property type="entry name" value="Usp"/>
    <property type="match status" value="1"/>
</dbReference>